<evidence type="ECO:0000256" key="2">
    <source>
        <dbReference type="ARBA" id="ARBA00010529"/>
    </source>
</evidence>
<dbReference type="Proteomes" id="UP000566995">
    <property type="component" value="Unassembled WGS sequence"/>
</dbReference>
<comment type="caution">
    <text evidence="7">The sequence shown here is derived from an EMBL/GenBank/DDBJ whole genome shotgun (WGS) entry which is preliminary data.</text>
</comment>
<dbReference type="InterPro" id="IPR010992">
    <property type="entry name" value="IHF-like_DNA-bd_dom_sf"/>
</dbReference>
<evidence type="ECO:0000256" key="1">
    <source>
        <dbReference type="ARBA" id="ARBA00003819"/>
    </source>
</evidence>
<organism evidence="7 8">
    <name type="scientific">Pseudomonas nitroreducens</name>
    <dbReference type="NCBI Taxonomy" id="46680"/>
    <lineage>
        <taxon>Bacteria</taxon>
        <taxon>Pseudomonadati</taxon>
        <taxon>Pseudomonadota</taxon>
        <taxon>Gammaproteobacteria</taxon>
        <taxon>Pseudomonadales</taxon>
        <taxon>Pseudomonadaceae</taxon>
        <taxon>Pseudomonas</taxon>
    </lineage>
</organism>
<dbReference type="InterPro" id="IPR000119">
    <property type="entry name" value="Hist_DNA-bd"/>
</dbReference>
<evidence type="ECO:0000313" key="7">
    <source>
        <dbReference type="EMBL" id="MBB4861349.1"/>
    </source>
</evidence>
<dbReference type="AlphaFoldDB" id="A0A7W7NZ88"/>
<evidence type="ECO:0000256" key="6">
    <source>
        <dbReference type="RuleBase" id="RU003939"/>
    </source>
</evidence>
<gene>
    <name evidence="7" type="ORF">HNP46_000160</name>
</gene>
<keyword evidence="4" id="KW-0226">DNA condensation</keyword>
<reference evidence="7 8" key="1">
    <citation type="submission" date="2020-08" db="EMBL/GenBank/DDBJ databases">
        <title>Functional genomics of gut bacteria from endangered species of beetles.</title>
        <authorList>
            <person name="Carlos-Shanley C."/>
        </authorList>
    </citation>
    <scope>NUCLEOTIDE SEQUENCE [LARGE SCALE GENOMIC DNA]</scope>
    <source>
        <strain evidence="7 8">S00179</strain>
    </source>
</reference>
<dbReference type="PANTHER" id="PTHR33175">
    <property type="entry name" value="DNA-BINDING PROTEIN HU"/>
    <property type="match status" value="1"/>
</dbReference>
<accession>A0A7W7NZ88</accession>
<sequence>MNKQDLIDAIAQGTGQAKTEVRAVLDKLVEIAVSEVQINGKFSLPDMAILTKSHRKARTGTNPQTKQPVAIAAKDVVSIKPQGKVKKAFG</sequence>
<dbReference type="SUPFAM" id="SSF47729">
    <property type="entry name" value="IHF-like DNA-binding proteins"/>
    <property type="match status" value="1"/>
</dbReference>
<dbReference type="GO" id="GO:0005829">
    <property type="term" value="C:cytosol"/>
    <property type="evidence" value="ECO:0007669"/>
    <property type="project" value="TreeGrafter"/>
</dbReference>
<evidence type="ECO:0000256" key="4">
    <source>
        <dbReference type="ARBA" id="ARBA00023067"/>
    </source>
</evidence>
<dbReference type="Pfam" id="PF00216">
    <property type="entry name" value="Bac_DNA_binding"/>
    <property type="match status" value="1"/>
</dbReference>
<dbReference type="CDD" id="cd00591">
    <property type="entry name" value="HU_IHF"/>
    <property type="match status" value="1"/>
</dbReference>
<dbReference type="GO" id="GO:0003677">
    <property type="term" value="F:DNA binding"/>
    <property type="evidence" value="ECO:0007669"/>
    <property type="project" value="UniProtKB-KW"/>
</dbReference>
<evidence type="ECO:0000313" key="8">
    <source>
        <dbReference type="Proteomes" id="UP000566995"/>
    </source>
</evidence>
<name>A0A7W7NZ88_PSENT</name>
<comment type="similarity">
    <text evidence="2 6">Belongs to the bacterial histone-like protein family.</text>
</comment>
<protein>
    <submittedName>
        <fullName evidence="7">Nucleoid DNA-binding protein</fullName>
    </submittedName>
</protein>
<dbReference type="GO" id="GO:0030527">
    <property type="term" value="F:structural constituent of chromatin"/>
    <property type="evidence" value="ECO:0007669"/>
    <property type="project" value="InterPro"/>
</dbReference>
<evidence type="ECO:0000256" key="3">
    <source>
        <dbReference type="ARBA" id="ARBA00011870"/>
    </source>
</evidence>
<dbReference type="Gene3D" id="4.10.520.10">
    <property type="entry name" value="IHF-like DNA-binding proteins"/>
    <property type="match status" value="1"/>
</dbReference>
<comment type="function">
    <text evidence="1">Histone-like DNA-binding protein which is capable of wrapping DNA to stabilize it, and thus to prevent its denaturation under extreme environmental conditions.</text>
</comment>
<dbReference type="GO" id="GO:0030261">
    <property type="term" value="P:chromosome condensation"/>
    <property type="evidence" value="ECO:0007669"/>
    <property type="project" value="UniProtKB-KW"/>
</dbReference>
<dbReference type="RefSeq" id="WP_184585619.1">
    <property type="nucleotide sequence ID" value="NZ_JACHLI010000001.1"/>
</dbReference>
<proteinExistence type="inferred from homology"/>
<evidence type="ECO:0000256" key="5">
    <source>
        <dbReference type="ARBA" id="ARBA00023125"/>
    </source>
</evidence>
<comment type="subunit">
    <text evidence="3">Heterodimer of an alpha and a beta chain.</text>
</comment>
<dbReference type="PANTHER" id="PTHR33175:SF3">
    <property type="entry name" value="DNA-BINDING PROTEIN HU-BETA"/>
    <property type="match status" value="1"/>
</dbReference>
<dbReference type="SMART" id="SM00411">
    <property type="entry name" value="BHL"/>
    <property type="match status" value="1"/>
</dbReference>
<dbReference type="EMBL" id="JACHLI010000001">
    <property type="protein sequence ID" value="MBB4861349.1"/>
    <property type="molecule type" value="Genomic_DNA"/>
</dbReference>
<keyword evidence="5 7" id="KW-0238">DNA-binding</keyword>